<reference evidence="3" key="1">
    <citation type="submission" date="2003-08" db="EMBL/GenBank/DDBJ databases">
        <authorList>
            <person name="Birren B."/>
            <person name="Nusbaum C."/>
            <person name="Abebe A."/>
            <person name="Abouelleil A."/>
            <person name="Adekoya E."/>
            <person name="Ait-zahra M."/>
            <person name="Allen N."/>
            <person name="Allen T."/>
            <person name="An P."/>
            <person name="Anderson M."/>
            <person name="Anderson S."/>
            <person name="Arachchi H."/>
            <person name="Armbruster J."/>
            <person name="Bachantsang P."/>
            <person name="Baldwin J."/>
            <person name="Barry A."/>
            <person name="Bayul T."/>
            <person name="Blitshsteyn B."/>
            <person name="Bloom T."/>
            <person name="Blye J."/>
            <person name="Boguslavskiy L."/>
            <person name="Borowsky M."/>
            <person name="Boukhgalter B."/>
            <person name="Brunache A."/>
            <person name="Butler J."/>
            <person name="Calixte N."/>
            <person name="Calvo S."/>
            <person name="Camarata J."/>
            <person name="Campo K."/>
            <person name="Chang J."/>
            <person name="Cheshatsang Y."/>
            <person name="Citroen M."/>
            <person name="Collymore A."/>
            <person name="Considine T."/>
            <person name="Cook A."/>
            <person name="Cooke P."/>
            <person name="Corum B."/>
            <person name="Cuomo C."/>
            <person name="David R."/>
            <person name="Dawoe T."/>
            <person name="Degray S."/>
            <person name="Dodge S."/>
            <person name="Dooley K."/>
            <person name="Dorje P."/>
            <person name="Dorjee K."/>
            <person name="Dorris L."/>
            <person name="Duffey N."/>
            <person name="Dupes A."/>
            <person name="Elkins T."/>
            <person name="Engels R."/>
            <person name="Erickson J."/>
            <person name="Farina A."/>
            <person name="Faro S."/>
            <person name="Ferreira P."/>
            <person name="Fischer H."/>
            <person name="Fitzgerald M."/>
            <person name="Foley K."/>
            <person name="Gage D."/>
            <person name="Galagan J."/>
            <person name="Gearin G."/>
            <person name="Gnerre S."/>
            <person name="Gnirke A."/>
            <person name="Goyette A."/>
            <person name="Graham J."/>
            <person name="Grandbois E."/>
            <person name="Gyaltsen K."/>
            <person name="Hafez N."/>
            <person name="Hagopian D."/>
            <person name="Hagos B."/>
            <person name="Hall J."/>
            <person name="Hatcher B."/>
            <person name="Heller A."/>
            <person name="Higgins H."/>
            <person name="Honan T."/>
            <person name="Horn A."/>
            <person name="Houde N."/>
            <person name="Hughes L."/>
            <person name="Hulme W."/>
            <person name="Husby E."/>
            <person name="Iliev I."/>
            <person name="Jaffe D."/>
            <person name="Jones C."/>
            <person name="Kamal M."/>
            <person name="Kamat A."/>
            <person name="Kamvysselis M."/>
            <person name="Karlsson E."/>
            <person name="Kells C."/>
            <person name="Kieu A."/>
            <person name="Kisner P."/>
            <person name="Kodira C."/>
            <person name="Kulbokas E."/>
            <person name="Labutti K."/>
            <person name="Lama D."/>
            <person name="Landers T."/>
            <person name="Leger J."/>
            <person name="Levine S."/>
            <person name="Lewis D."/>
            <person name="Lewis T."/>
            <person name="Lindblad-toh K."/>
            <person name="Liu X."/>
            <person name="Lokyitsang T."/>
            <person name="Lokyitsang Y."/>
            <person name="Lucien O."/>
            <person name="Lui A."/>
            <person name="Ma L.J."/>
            <person name="Mabbitt R."/>
            <person name="Macdonald J."/>
            <person name="Maclean C."/>
            <person name="Major J."/>
            <person name="Manning J."/>
            <person name="Marabella R."/>
            <person name="Maru K."/>
            <person name="Matthews C."/>
            <person name="Mauceli E."/>
            <person name="Mccarthy M."/>
            <person name="Mcdonough S."/>
            <person name="Mcghee T."/>
            <person name="Meldrim J."/>
            <person name="Meneus L."/>
            <person name="Mesirov J."/>
            <person name="Mihalev A."/>
            <person name="Mihova T."/>
            <person name="Mikkelsen T."/>
            <person name="Mlenga V."/>
            <person name="Moru K."/>
            <person name="Mozes J."/>
            <person name="Mulrain L."/>
            <person name="Munson G."/>
            <person name="Naylor J."/>
            <person name="Newes C."/>
            <person name="Nguyen C."/>
            <person name="Nguyen N."/>
            <person name="Nguyen T."/>
            <person name="Nicol R."/>
            <person name="Nielsen C."/>
            <person name="Nizzari M."/>
            <person name="Norbu C."/>
            <person name="Norbu N."/>
            <person name="O'donnell P."/>
            <person name="Okoawo O."/>
            <person name="O'leary S."/>
            <person name="Omotosho B."/>
            <person name="O'neill K."/>
            <person name="Osman S."/>
            <person name="Parker S."/>
            <person name="Perrin D."/>
            <person name="Phunkhang P."/>
            <person name="Piqani B."/>
            <person name="Purcell S."/>
            <person name="Rachupka T."/>
            <person name="Ramasamy U."/>
            <person name="Rameau R."/>
            <person name="Ray V."/>
            <person name="Raymond C."/>
            <person name="Retta R."/>
            <person name="Richardson S."/>
            <person name="Rise C."/>
            <person name="Rodriguez J."/>
            <person name="Rogers J."/>
            <person name="Rogov P."/>
            <person name="Rutman M."/>
            <person name="Schupbach R."/>
            <person name="Seaman C."/>
            <person name="Settipalli S."/>
            <person name="Sharpe T."/>
            <person name="Sheridan J."/>
            <person name="Sherpa N."/>
            <person name="Shi J."/>
            <person name="Smirnov S."/>
            <person name="Smith C."/>
            <person name="Sougnez C."/>
            <person name="Spencer B."/>
            <person name="Stalker J."/>
            <person name="Stange-thomann N."/>
            <person name="Stavropoulos S."/>
            <person name="Stetson K."/>
            <person name="Stone C."/>
            <person name="Stone S."/>
            <person name="Stubbs M."/>
            <person name="Talamas J."/>
            <person name="Tchuinga P."/>
            <person name="Tenzing P."/>
            <person name="Tesfaye S."/>
            <person name="Theodore J."/>
            <person name="Thoulutsang Y."/>
            <person name="Topham K."/>
            <person name="Towey S."/>
            <person name="Tsamla T."/>
            <person name="Tsomo N."/>
            <person name="Vallee D."/>
            <person name="Vassiliev H."/>
            <person name="Venkataraman V."/>
            <person name="Vinson J."/>
            <person name="Vo A."/>
            <person name="Wade C."/>
            <person name="Wang S."/>
            <person name="Wangchuk T."/>
            <person name="Wangdi T."/>
            <person name="Whittaker C."/>
            <person name="Wilkinson J."/>
            <person name="Wu Y."/>
            <person name="Wyman D."/>
            <person name="Yadav S."/>
            <person name="Yang S."/>
            <person name="Yang X."/>
            <person name="Yeager S."/>
            <person name="Yee E."/>
            <person name="Young G."/>
            <person name="Zainoun J."/>
            <person name="Zembeck L."/>
            <person name="Zimmer A."/>
            <person name="Zody M."/>
            <person name="Lander E."/>
        </authorList>
    </citation>
    <scope>NUCLEOTIDE SEQUENCE [LARGE SCALE GENOMIC DNA]</scope>
</reference>
<feature type="transmembrane region" description="Helical" evidence="1">
    <location>
        <begin position="12"/>
        <end position="34"/>
    </location>
</feature>
<name>H2ZIK4_CIOSA</name>
<evidence type="ECO:0000313" key="3">
    <source>
        <dbReference type="Proteomes" id="UP000007875"/>
    </source>
</evidence>
<dbReference type="AlphaFoldDB" id="H2ZIK4"/>
<evidence type="ECO:0000313" key="2">
    <source>
        <dbReference type="Ensembl" id="ENSCSAVP00000017420.1"/>
    </source>
</evidence>
<accession>H2ZIK4</accession>
<feature type="transmembrane region" description="Helical" evidence="1">
    <location>
        <begin position="40"/>
        <end position="61"/>
    </location>
</feature>
<dbReference type="Ensembl" id="ENSCSAVT00000017611.1">
    <property type="protein sequence ID" value="ENSCSAVP00000017420.1"/>
    <property type="gene ID" value="ENSCSAVG00000010260.1"/>
</dbReference>
<reference evidence="2" key="3">
    <citation type="submission" date="2025-09" db="UniProtKB">
        <authorList>
            <consortium name="Ensembl"/>
        </authorList>
    </citation>
    <scope>IDENTIFICATION</scope>
</reference>
<evidence type="ECO:0000256" key="1">
    <source>
        <dbReference type="SAM" id="Phobius"/>
    </source>
</evidence>
<keyword evidence="1" id="KW-0812">Transmembrane</keyword>
<dbReference type="InParanoid" id="H2ZIK4"/>
<keyword evidence="1" id="KW-0472">Membrane</keyword>
<sequence>MDLRRRKNGSLFVNVIVIIISPSIDIIFPFIDIIFSSIDILFSSIDISIDIIFPCAFRLVAFQSIFRETSKSA</sequence>
<reference evidence="2" key="2">
    <citation type="submission" date="2025-08" db="UniProtKB">
        <authorList>
            <consortium name="Ensembl"/>
        </authorList>
    </citation>
    <scope>IDENTIFICATION</scope>
</reference>
<proteinExistence type="predicted"/>
<dbReference type="Proteomes" id="UP000007875">
    <property type="component" value="Unassembled WGS sequence"/>
</dbReference>
<keyword evidence="3" id="KW-1185">Reference proteome</keyword>
<organism evidence="2 3">
    <name type="scientific">Ciona savignyi</name>
    <name type="common">Pacific transparent sea squirt</name>
    <dbReference type="NCBI Taxonomy" id="51511"/>
    <lineage>
        <taxon>Eukaryota</taxon>
        <taxon>Metazoa</taxon>
        <taxon>Chordata</taxon>
        <taxon>Tunicata</taxon>
        <taxon>Ascidiacea</taxon>
        <taxon>Phlebobranchia</taxon>
        <taxon>Cionidae</taxon>
        <taxon>Ciona</taxon>
    </lineage>
</organism>
<keyword evidence="1" id="KW-1133">Transmembrane helix</keyword>
<protein>
    <submittedName>
        <fullName evidence="2">Uncharacterized protein</fullName>
    </submittedName>
</protein>
<dbReference type="HOGENOM" id="CLU_2704119_0_0_1"/>